<feature type="transmembrane region" description="Helical" evidence="8">
    <location>
        <begin position="131"/>
        <end position="148"/>
    </location>
</feature>
<evidence type="ECO:0000256" key="6">
    <source>
        <dbReference type="ARBA" id="ARBA00022989"/>
    </source>
</evidence>
<comment type="caution">
    <text evidence="9">The sequence shown here is derived from an EMBL/GenBank/DDBJ whole genome shotgun (WGS) entry which is preliminary data.</text>
</comment>
<evidence type="ECO:0000256" key="2">
    <source>
        <dbReference type="ARBA" id="ARBA00010145"/>
    </source>
</evidence>
<feature type="transmembrane region" description="Helical" evidence="8">
    <location>
        <begin position="30"/>
        <end position="49"/>
    </location>
</feature>
<dbReference type="Proteomes" id="UP001521931">
    <property type="component" value="Unassembled WGS sequence"/>
</dbReference>
<evidence type="ECO:0000313" key="9">
    <source>
        <dbReference type="EMBL" id="MCG7321168.1"/>
    </source>
</evidence>
<dbReference type="EMBL" id="JAKRCV010000009">
    <property type="protein sequence ID" value="MCG7321168.1"/>
    <property type="molecule type" value="Genomic_DNA"/>
</dbReference>
<evidence type="ECO:0000256" key="1">
    <source>
        <dbReference type="ARBA" id="ARBA00004651"/>
    </source>
</evidence>
<dbReference type="RefSeq" id="WP_239262628.1">
    <property type="nucleotide sequence ID" value="NZ_JAKRCV010000009.1"/>
</dbReference>
<feature type="transmembrane region" description="Helical" evidence="8">
    <location>
        <begin position="90"/>
        <end position="110"/>
    </location>
</feature>
<feature type="transmembrane region" description="Helical" evidence="8">
    <location>
        <begin position="192"/>
        <end position="216"/>
    </location>
</feature>
<keyword evidence="10" id="KW-1185">Reference proteome</keyword>
<dbReference type="PANTHER" id="PTHR36838">
    <property type="entry name" value="AUXIN EFFLUX CARRIER FAMILY PROTEIN"/>
    <property type="match status" value="1"/>
</dbReference>
<organism evidence="9 10">
    <name type="scientific">Arsenicicoccus bolidensis</name>
    <dbReference type="NCBI Taxonomy" id="229480"/>
    <lineage>
        <taxon>Bacteria</taxon>
        <taxon>Bacillati</taxon>
        <taxon>Actinomycetota</taxon>
        <taxon>Actinomycetes</taxon>
        <taxon>Micrococcales</taxon>
        <taxon>Intrasporangiaceae</taxon>
        <taxon>Arsenicicoccus</taxon>
    </lineage>
</organism>
<feature type="transmembrane region" description="Helical" evidence="8">
    <location>
        <begin position="160"/>
        <end position="180"/>
    </location>
</feature>
<dbReference type="Gene3D" id="1.20.1530.20">
    <property type="match status" value="1"/>
</dbReference>
<keyword evidence="5 8" id="KW-0812">Transmembrane</keyword>
<sequence length="260" mass="26815">MLSRLAFFVASPALLVDVLSRTPFAQVVGHNLLVSASSVVITVAVYLAVVVPRWHPDLGEAVIGSLAAAYVNAGNLGIPIAAYVLGDVALMAPTLLLQLVCLTPLAMALMDVDALGRRPRPLETLLAVGRNPMTVCALAGVVMSLVGWRPPDLVMRPVEIVGGMAVPAMLLAFGVSLRLGPRPGASGSTGQIVTIVVCKLGVQPLAALALASALGLTGVHRLAAVVTAALPCAQNVFTHAVRYDRSVLLARDAGPSCRCP</sequence>
<keyword evidence="7 8" id="KW-0472">Membrane</keyword>
<evidence type="ECO:0000256" key="4">
    <source>
        <dbReference type="ARBA" id="ARBA00022475"/>
    </source>
</evidence>
<keyword evidence="6 8" id="KW-1133">Transmembrane helix</keyword>
<evidence type="ECO:0000256" key="3">
    <source>
        <dbReference type="ARBA" id="ARBA00022448"/>
    </source>
</evidence>
<dbReference type="Pfam" id="PF03547">
    <property type="entry name" value="Mem_trans"/>
    <property type="match status" value="1"/>
</dbReference>
<keyword evidence="3" id="KW-0813">Transport</keyword>
<name>A0ABS9PZW8_9MICO</name>
<keyword evidence="4" id="KW-1003">Cell membrane</keyword>
<dbReference type="InterPro" id="IPR038770">
    <property type="entry name" value="Na+/solute_symporter_sf"/>
</dbReference>
<gene>
    <name evidence="9" type="ORF">MHL29_04560</name>
</gene>
<dbReference type="InterPro" id="IPR004776">
    <property type="entry name" value="Mem_transp_PIN-like"/>
</dbReference>
<evidence type="ECO:0000256" key="5">
    <source>
        <dbReference type="ARBA" id="ARBA00022692"/>
    </source>
</evidence>
<comment type="similarity">
    <text evidence="2">Belongs to the auxin efflux carrier (TC 2.A.69) family.</text>
</comment>
<comment type="subcellular location">
    <subcellularLocation>
        <location evidence="1">Cell membrane</location>
        <topology evidence="1">Multi-pass membrane protein</topology>
    </subcellularLocation>
</comment>
<feature type="transmembrane region" description="Helical" evidence="8">
    <location>
        <begin position="61"/>
        <end position="84"/>
    </location>
</feature>
<reference evidence="9 10" key="1">
    <citation type="submission" date="2022-02" db="EMBL/GenBank/DDBJ databases">
        <title>Uncovering new skin microbiome diversity through culturing and metagenomics.</title>
        <authorList>
            <person name="Conlan S."/>
            <person name="Deming C."/>
            <person name="Nisc Comparative Sequencing Program N."/>
            <person name="Segre J.A."/>
        </authorList>
    </citation>
    <scope>NUCLEOTIDE SEQUENCE [LARGE SCALE GENOMIC DNA]</scope>
    <source>
        <strain evidence="9 10">ACRQZ</strain>
    </source>
</reference>
<proteinExistence type="inferred from homology"/>
<evidence type="ECO:0000256" key="7">
    <source>
        <dbReference type="ARBA" id="ARBA00023136"/>
    </source>
</evidence>
<accession>A0ABS9PZW8</accession>
<evidence type="ECO:0000256" key="8">
    <source>
        <dbReference type="SAM" id="Phobius"/>
    </source>
</evidence>
<dbReference type="PANTHER" id="PTHR36838:SF3">
    <property type="entry name" value="TRANSPORTER AUXIN EFFLUX CARRIER EC FAMILY"/>
    <property type="match status" value="1"/>
</dbReference>
<evidence type="ECO:0000313" key="10">
    <source>
        <dbReference type="Proteomes" id="UP001521931"/>
    </source>
</evidence>
<protein>
    <submittedName>
        <fullName evidence="9">AEC family transporter</fullName>
    </submittedName>
</protein>